<reference evidence="4 5" key="1">
    <citation type="submission" date="2016-11" db="EMBL/GenBank/DDBJ databases">
        <authorList>
            <person name="Jaros S."/>
            <person name="Januszkiewicz K."/>
            <person name="Wedrychowicz H."/>
        </authorList>
    </citation>
    <scope>NUCLEOTIDE SEQUENCE [LARGE SCALE GENOMIC DNA]</scope>
    <source>
        <strain evidence="4 5">DSM 26897</strain>
    </source>
</reference>
<evidence type="ECO:0000259" key="3">
    <source>
        <dbReference type="Pfam" id="PF02709"/>
    </source>
</evidence>
<evidence type="ECO:0000313" key="5">
    <source>
        <dbReference type="Proteomes" id="UP000184368"/>
    </source>
</evidence>
<evidence type="ECO:0000313" key="4">
    <source>
        <dbReference type="EMBL" id="SHG07006.1"/>
    </source>
</evidence>
<dbReference type="InterPro" id="IPR050834">
    <property type="entry name" value="Glycosyltransf_2"/>
</dbReference>
<evidence type="ECO:0000256" key="1">
    <source>
        <dbReference type="ARBA" id="ARBA00022679"/>
    </source>
</evidence>
<name>A0A1M5GTA5_9BACT</name>
<dbReference type="InterPro" id="IPR001173">
    <property type="entry name" value="Glyco_trans_2-like"/>
</dbReference>
<dbReference type="OrthoDB" id="9801954at2"/>
<dbReference type="Pfam" id="PF02709">
    <property type="entry name" value="Glyco_transf_7C"/>
    <property type="match status" value="1"/>
</dbReference>
<dbReference type="AlphaFoldDB" id="A0A1M5GTA5"/>
<dbReference type="GO" id="GO:0016757">
    <property type="term" value="F:glycosyltransferase activity"/>
    <property type="evidence" value="ECO:0007669"/>
    <property type="project" value="UniProtKB-KW"/>
</dbReference>
<keyword evidence="1 4" id="KW-0808">Transferase</keyword>
<dbReference type="InterPro" id="IPR029044">
    <property type="entry name" value="Nucleotide-diphossugar_trans"/>
</dbReference>
<keyword evidence="4" id="KW-0328">Glycosyltransferase</keyword>
<feature type="domain" description="Galactosyltransferase C-terminal" evidence="3">
    <location>
        <begin position="176"/>
        <end position="233"/>
    </location>
</feature>
<gene>
    <name evidence="4" type="ORF">SAMN05444008_11751</name>
</gene>
<dbReference type="Pfam" id="PF00535">
    <property type="entry name" value="Glycos_transf_2"/>
    <property type="match status" value="1"/>
</dbReference>
<feature type="domain" description="Glycosyltransferase 2-like" evidence="2">
    <location>
        <begin position="6"/>
        <end position="149"/>
    </location>
</feature>
<proteinExistence type="predicted"/>
<dbReference type="RefSeq" id="WP_073046587.1">
    <property type="nucleotide sequence ID" value="NZ_FQUO01000017.1"/>
</dbReference>
<dbReference type="PANTHER" id="PTHR43685:SF3">
    <property type="entry name" value="SLR2126 PROTEIN"/>
    <property type="match status" value="1"/>
</dbReference>
<dbReference type="Gene3D" id="3.90.550.10">
    <property type="entry name" value="Spore Coat Polysaccharide Biosynthesis Protein SpsA, Chain A"/>
    <property type="match status" value="1"/>
</dbReference>
<dbReference type="STRING" id="1302690.BUE76_02530"/>
<dbReference type="SUPFAM" id="SSF53448">
    <property type="entry name" value="Nucleotide-diphospho-sugar transferases"/>
    <property type="match status" value="1"/>
</dbReference>
<dbReference type="InterPro" id="IPR027791">
    <property type="entry name" value="Galactosyl_T_C"/>
</dbReference>
<accession>A0A1M5GTA5</accession>
<protein>
    <submittedName>
        <fullName evidence="4">N-terminal domain of galactosyltransferase</fullName>
    </submittedName>
</protein>
<organism evidence="4 5">
    <name type="scientific">Cnuella takakiae</name>
    <dbReference type="NCBI Taxonomy" id="1302690"/>
    <lineage>
        <taxon>Bacteria</taxon>
        <taxon>Pseudomonadati</taxon>
        <taxon>Bacteroidota</taxon>
        <taxon>Chitinophagia</taxon>
        <taxon>Chitinophagales</taxon>
        <taxon>Chitinophagaceae</taxon>
        <taxon>Cnuella</taxon>
    </lineage>
</organism>
<dbReference type="Proteomes" id="UP000184368">
    <property type="component" value="Unassembled WGS sequence"/>
</dbReference>
<keyword evidence="5" id="KW-1185">Reference proteome</keyword>
<dbReference type="PANTHER" id="PTHR43685">
    <property type="entry name" value="GLYCOSYLTRANSFERASE"/>
    <property type="match status" value="1"/>
</dbReference>
<sequence length="267" mass="30736">MNSNCSLLITTYNWPQALHLCLLSVLQQTVLPSEILIADDGSGPETRMLIDAFNEYSPIPLVHVWQPDEGFRLARIRNRAIARATHPYIIQVDGDLILHPRFIEDHLQLREPGYFITGSRVLLNNATTQSLLTHQSIDVNGHHQGSKNFWNKLRNGALRDFLAKRYKTSGRNLYYIKGCNMAYWRKDMLQVNGYNEAFTSWGLEDSELAVRLINIGLNKKFLKMGGITYHLFHPLLSRDQECRNRQIVKETLVQQKTFVPAGINQYL</sequence>
<evidence type="ECO:0000259" key="2">
    <source>
        <dbReference type="Pfam" id="PF00535"/>
    </source>
</evidence>
<dbReference type="EMBL" id="FQUO01000017">
    <property type="protein sequence ID" value="SHG07006.1"/>
    <property type="molecule type" value="Genomic_DNA"/>
</dbReference>
<dbReference type="CDD" id="cd06420">
    <property type="entry name" value="GT2_Chondriotin_Pol_N"/>
    <property type="match status" value="1"/>
</dbReference>